<name>A0AAV3Y8S2_9GAST</name>
<keyword evidence="2" id="KW-1185">Reference proteome</keyword>
<dbReference type="AlphaFoldDB" id="A0AAV3Y8S2"/>
<evidence type="ECO:0000313" key="2">
    <source>
        <dbReference type="Proteomes" id="UP000735302"/>
    </source>
</evidence>
<protein>
    <submittedName>
        <fullName evidence="1">Uncharacterized protein</fullName>
    </submittedName>
</protein>
<accession>A0AAV3Y8S2</accession>
<gene>
    <name evidence="1" type="ORF">PoB_000540000</name>
</gene>
<sequence length="141" mass="15546">MGVDEKTYIWRTVHGEARSAYIPCLTGAPRNTVPVCLPACLRDITAAAADPSLFINLRIFYELGRLAHVAWVNPGLHRWLNGQAVLSVRWFGAQVGAGSSRPGGSRRSQTGSDLSRRTLQYRVPETFRLAFFRSLTSVGIS</sequence>
<evidence type="ECO:0000313" key="1">
    <source>
        <dbReference type="EMBL" id="GFN78894.1"/>
    </source>
</evidence>
<comment type="caution">
    <text evidence="1">The sequence shown here is derived from an EMBL/GenBank/DDBJ whole genome shotgun (WGS) entry which is preliminary data.</text>
</comment>
<reference evidence="1 2" key="1">
    <citation type="journal article" date="2021" name="Elife">
        <title>Chloroplast acquisition without the gene transfer in kleptoplastic sea slugs, Plakobranchus ocellatus.</title>
        <authorList>
            <person name="Maeda T."/>
            <person name="Takahashi S."/>
            <person name="Yoshida T."/>
            <person name="Shimamura S."/>
            <person name="Takaki Y."/>
            <person name="Nagai Y."/>
            <person name="Toyoda A."/>
            <person name="Suzuki Y."/>
            <person name="Arimoto A."/>
            <person name="Ishii H."/>
            <person name="Satoh N."/>
            <person name="Nishiyama T."/>
            <person name="Hasebe M."/>
            <person name="Maruyama T."/>
            <person name="Minagawa J."/>
            <person name="Obokata J."/>
            <person name="Shigenobu S."/>
        </authorList>
    </citation>
    <scope>NUCLEOTIDE SEQUENCE [LARGE SCALE GENOMIC DNA]</scope>
</reference>
<dbReference type="Proteomes" id="UP000735302">
    <property type="component" value="Unassembled WGS sequence"/>
</dbReference>
<organism evidence="1 2">
    <name type="scientific">Plakobranchus ocellatus</name>
    <dbReference type="NCBI Taxonomy" id="259542"/>
    <lineage>
        <taxon>Eukaryota</taxon>
        <taxon>Metazoa</taxon>
        <taxon>Spiralia</taxon>
        <taxon>Lophotrochozoa</taxon>
        <taxon>Mollusca</taxon>
        <taxon>Gastropoda</taxon>
        <taxon>Heterobranchia</taxon>
        <taxon>Euthyneura</taxon>
        <taxon>Panpulmonata</taxon>
        <taxon>Sacoglossa</taxon>
        <taxon>Placobranchoidea</taxon>
        <taxon>Plakobranchidae</taxon>
        <taxon>Plakobranchus</taxon>
    </lineage>
</organism>
<proteinExistence type="predicted"/>
<dbReference type="EMBL" id="BLXT01000621">
    <property type="protein sequence ID" value="GFN78894.1"/>
    <property type="molecule type" value="Genomic_DNA"/>
</dbReference>